<sequence>MGRKTHMRRWGQDDGREVGALSFSFSYSNKTGNLDSQNRGRSWLFRTPPRTRDGDGRPSRVVPEI</sequence>
<proteinExistence type="predicted"/>
<reference evidence="2" key="1">
    <citation type="journal article" date="2002" name="Nature">
        <title>The genome sequence and structure of rice chromosome 1.</title>
        <authorList>
            <person name="Sasaki T."/>
            <person name="Matsumoto T."/>
            <person name="Yamamoto K."/>
            <person name="Sakata K."/>
            <person name="Baba T."/>
            <person name="Katayose Y."/>
            <person name="Wu J."/>
            <person name="Niimura Y."/>
            <person name="Cheng Z."/>
            <person name="Nagamura Y."/>
            <person name="Antonio B.A."/>
            <person name="Kanamori H."/>
            <person name="Hosokawa S."/>
            <person name="Masukawa M."/>
            <person name="Arikawa K."/>
            <person name="Chiden Y."/>
            <person name="Hayashi M."/>
            <person name="Okamoto M."/>
            <person name="Ando T."/>
            <person name="Aoki H."/>
            <person name="Arita K."/>
            <person name="Hamada M."/>
            <person name="Harada C."/>
            <person name="Hijishita S."/>
            <person name="Honda M."/>
            <person name="Ichikawa Y."/>
            <person name="Idonuma A."/>
            <person name="Iijima M."/>
            <person name="Ikeda M."/>
            <person name="Ikeno M."/>
            <person name="Itoh S."/>
            <person name="Itoh T."/>
            <person name="Itoh Y."/>
            <person name="Itoh Y."/>
            <person name="Iwabuchi A."/>
            <person name="Kamiya K."/>
            <person name="Karasawa W."/>
            <person name="Katagiri S."/>
            <person name="Kikuta A."/>
            <person name="Kobayashi N."/>
            <person name="Kono I."/>
            <person name="Machita K."/>
            <person name="Maehara T."/>
            <person name="Mizuno H."/>
            <person name="Mizubayashi T."/>
            <person name="Mukai Y."/>
            <person name="Nagasaki H."/>
            <person name="Nakashima M."/>
            <person name="Nakama Y."/>
            <person name="Nakamichi Y."/>
            <person name="Nakamura M."/>
            <person name="Namiki N."/>
            <person name="Negishi M."/>
            <person name="Ohta I."/>
            <person name="Ono N."/>
            <person name="Saji S."/>
            <person name="Sakai K."/>
            <person name="Shibata M."/>
            <person name="Shimokawa T."/>
            <person name="Shomura A."/>
            <person name="Song J."/>
            <person name="Takazaki Y."/>
            <person name="Terasawa K."/>
            <person name="Tsuji K."/>
            <person name="Waki K."/>
            <person name="Yamagata H."/>
            <person name="Yamane H."/>
            <person name="Yoshiki S."/>
            <person name="Yoshihara R."/>
            <person name="Yukawa K."/>
            <person name="Zhong H."/>
            <person name="Iwama H."/>
            <person name="Endo T."/>
            <person name="Ito H."/>
            <person name="Hahn J.H."/>
            <person name="Kim H.I."/>
            <person name="Eun M.Y."/>
            <person name="Yano M."/>
            <person name="Jiang J."/>
            <person name="Gojobori T."/>
        </authorList>
    </citation>
    <scope>NUCLEOTIDE SEQUENCE</scope>
</reference>
<dbReference type="AlphaFoldDB" id="Q5QMU7"/>
<dbReference type="Proteomes" id="UP000817658">
    <property type="component" value="Chromosome 1"/>
</dbReference>
<evidence type="ECO:0000256" key="1">
    <source>
        <dbReference type="SAM" id="MobiDB-lite"/>
    </source>
</evidence>
<protein>
    <submittedName>
        <fullName evidence="2">Uncharacterized protein</fullName>
    </submittedName>
</protein>
<gene>
    <name evidence="2" type="ORF">P0520B06.29</name>
</gene>
<accession>Q5QMU7</accession>
<name>Q5QMU7_ORYSJ</name>
<organism evidence="2">
    <name type="scientific">Oryza sativa subsp. japonica</name>
    <name type="common">Rice</name>
    <dbReference type="NCBI Taxonomy" id="39947"/>
    <lineage>
        <taxon>Eukaryota</taxon>
        <taxon>Viridiplantae</taxon>
        <taxon>Streptophyta</taxon>
        <taxon>Embryophyta</taxon>
        <taxon>Tracheophyta</taxon>
        <taxon>Spermatophyta</taxon>
        <taxon>Magnoliopsida</taxon>
        <taxon>Liliopsida</taxon>
        <taxon>Poales</taxon>
        <taxon>Poaceae</taxon>
        <taxon>BOP clade</taxon>
        <taxon>Oryzoideae</taxon>
        <taxon>Oryzeae</taxon>
        <taxon>Oryzinae</taxon>
        <taxon>Oryza</taxon>
        <taxon>Oryza sativa</taxon>
    </lineage>
</organism>
<dbReference type="EMBL" id="AP003077">
    <property type="protein sequence ID" value="BAD73142.1"/>
    <property type="molecule type" value="Genomic_DNA"/>
</dbReference>
<feature type="compositionally biased region" description="Polar residues" evidence="1">
    <location>
        <begin position="28"/>
        <end position="40"/>
    </location>
</feature>
<evidence type="ECO:0000313" key="2">
    <source>
        <dbReference type="EMBL" id="BAD73142.1"/>
    </source>
</evidence>
<feature type="region of interest" description="Disordered" evidence="1">
    <location>
        <begin position="28"/>
        <end position="65"/>
    </location>
</feature>